<dbReference type="OrthoDB" id="552755at2759"/>
<dbReference type="PANTHER" id="PTHR15410:SF2">
    <property type="entry name" value="HIRA-INTERACTING PROTEIN 3"/>
    <property type="match status" value="1"/>
</dbReference>
<feature type="compositionally biased region" description="Basic and acidic residues" evidence="1">
    <location>
        <begin position="303"/>
        <end position="316"/>
    </location>
</feature>
<feature type="compositionally biased region" description="Basic residues" evidence="1">
    <location>
        <begin position="160"/>
        <end position="170"/>
    </location>
</feature>
<feature type="region of interest" description="Disordered" evidence="1">
    <location>
        <begin position="397"/>
        <end position="458"/>
    </location>
</feature>
<name>A0A0D0BFW8_9AGAM</name>
<dbReference type="GO" id="GO:0005634">
    <property type="term" value="C:nucleus"/>
    <property type="evidence" value="ECO:0007669"/>
    <property type="project" value="TreeGrafter"/>
</dbReference>
<reference evidence="2 3" key="1">
    <citation type="submission" date="2014-04" db="EMBL/GenBank/DDBJ databases">
        <authorList>
            <consortium name="DOE Joint Genome Institute"/>
            <person name="Kuo A."/>
            <person name="Ruytinx J."/>
            <person name="Rineau F."/>
            <person name="Colpaert J."/>
            <person name="Kohler A."/>
            <person name="Nagy L.G."/>
            <person name="Floudas D."/>
            <person name="Copeland A."/>
            <person name="Barry K.W."/>
            <person name="Cichocki N."/>
            <person name="Veneault-Fourrey C."/>
            <person name="LaButti K."/>
            <person name="Lindquist E.A."/>
            <person name="Lipzen A."/>
            <person name="Lundell T."/>
            <person name="Morin E."/>
            <person name="Murat C."/>
            <person name="Sun H."/>
            <person name="Tunlid A."/>
            <person name="Henrissat B."/>
            <person name="Grigoriev I.V."/>
            <person name="Hibbett D.S."/>
            <person name="Martin F."/>
            <person name="Nordberg H.P."/>
            <person name="Cantor M.N."/>
            <person name="Hua S.X."/>
        </authorList>
    </citation>
    <scope>NUCLEOTIDE SEQUENCE [LARGE SCALE GENOMIC DNA]</scope>
    <source>
        <strain evidence="2 3">UH-Slu-Lm8-n1</strain>
    </source>
</reference>
<dbReference type="InterPro" id="IPR037647">
    <property type="entry name" value="HIRIP3"/>
</dbReference>
<dbReference type="InParanoid" id="A0A0D0BFW8"/>
<feature type="compositionally biased region" description="Basic residues" evidence="1">
    <location>
        <begin position="191"/>
        <end position="202"/>
    </location>
</feature>
<dbReference type="HOGENOM" id="CLU_050251_0_0_1"/>
<accession>A0A0D0BFW8</accession>
<feature type="region of interest" description="Disordered" evidence="1">
    <location>
        <begin position="86"/>
        <end position="334"/>
    </location>
</feature>
<dbReference type="EMBL" id="KN835246">
    <property type="protein sequence ID" value="KIK42183.1"/>
    <property type="molecule type" value="Genomic_DNA"/>
</dbReference>
<evidence type="ECO:0000313" key="3">
    <source>
        <dbReference type="Proteomes" id="UP000054485"/>
    </source>
</evidence>
<evidence type="ECO:0000256" key="1">
    <source>
        <dbReference type="SAM" id="MobiDB-lite"/>
    </source>
</evidence>
<dbReference type="PANTHER" id="PTHR15410">
    <property type="entry name" value="HIRA-INTERACTING PROTEIN 3"/>
    <property type="match status" value="1"/>
</dbReference>
<keyword evidence="3" id="KW-1185">Reference proteome</keyword>
<protein>
    <submittedName>
        <fullName evidence="2">Uncharacterized protein</fullName>
    </submittedName>
</protein>
<dbReference type="Proteomes" id="UP000054485">
    <property type="component" value="Unassembled WGS sequence"/>
</dbReference>
<feature type="compositionally biased region" description="Basic and acidic residues" evidence="1">
    <location>
        <begin position="397"/>
        <end position="427"/>
    </location>
</feature>
<sequence length="458" mass="50371">MATLSTEGIQQATTKLLEEAHAEGKLRHVILVSCNFVATHAQCHSKLTVRIVRERLQESLDLSPGTLDAKEYKMTIKKTVVDYLDNVSTPPNEADDEESQPKPPKKRKSEADEELVKPRKAASKPKASPGKGKKGKQVFKSSAVVDSEASEISEDEVPPKKKQVKPPKKKVAPELQSDCEHNEVKPSGSKRSQKVSKTKKSTSKTAIKEHKSASTVESSGDEADAKPKKSPSKEKPLSKPKPSTKQNAKHEVGGEFEHGASSSTSKLQEPVVLKNSRPNSEPENDSDMSVVNDEPPKKRRKKQEKDSNKKAPSERKKAQKNSAGGSSKDDETVSKLKAIVVACGVRKIWKKEFADLDTPSGQIKRLKEILKDLGMTGRLTLEKAKAIKAEREFAQELRDVQDFAEAERRRGTRKEKGGSEDEQSESRSEDEDEGPPAKRKKTAGASILAFLGDQSDDE</sequence>
<gene>
    <name evidence="2" type="ORF">CY34DRAFT_12554</name>
</gene>
<feature type="compositionally biased region" description="Basic and acidic residues" evidence="1">
    <location>
        <begin position="223"/>
        <end position="237"/>
    </location>
</feature>
<proteinExistence type="predicted"/>
<dbReference type="STRING" id="930992.A0A0D0BFW8"/>
<feature type="compositionally biased region" description="Basic and acidic residues" evidence="1">
    <location>
        <begin position="248"/>
        <end position="258"/>
    </location>
</feature>
<evidence type="ECO:0000313" key="2">
    <source>
        <dbReference type="EMBL" id="KIK42183.1"/>
    </source>
</evidence>
<dbReference type="AlphaFoldDB" id="A0A0D0BFW8"/>
<organism evidence="2 3">
    <name type="scientific">Suillus luteus UH-Slu-Lm8-n1</name>
    <dbReference type="NCBI Taxonomy" id="930992"/>
    <lineage>
        <taxon>Eukaryota</taxon>
        <taxon>Fungi</taxon>
        <taxon>Dikarya</taxon>
        <taxon>Basidiomycota</taxon>
        <taxon>Agaricomycotina</taxon>
        <taxon>Agaricomycetes</taxon>
        <taxon>Agaricomycetidae</taxon>
        <taxon>Boletales</taxon>
        <taxon>Suillineae</taxon>
        <taxon>Suillaceae</taxon>
        <taxon>Suillus</taxon>
    </lineage>
</organism>
<reference evidence="3" key="2">
    <citation type="submission" date="2015-01" db="EMBL/GenBank/DDBJ databases">
        <title>Evolutionary Origins and Diversification of the Mycorrhizal Mutualists.</title>
        <authorList>
            <consortium name="DOE Joint Genome Institute"/>
            <consortium name="Mycorrhizal Genomics Consortium"/>
            <person name="Kohler A."/>
            <person name="Kuo A."/>
            <person name="Nagy L.G."/>
            <person name="Floudas D."/>
            <person name="Copeland A."/>
            <person name="Barry K.W."/>
            <person name="Cichocki N."/>
            <person name="Veneault-Fourrey C."/>
            <person name="LaButti K."/>
            <person name="Lindquist E.A."/>
            <person name="Lipzen A."/>
            <person name="Lundell T."/>
            <person name="Morin E."/>
            <person name="Murat C."/>
            <person name="Riley R."/>
            <person name="Ohm R."/>
            <person name="Sun H."/>
            <person name="Tunlid A."/>
            <person name="Henrissat B."/>
            <person name="Grigoriev I.V."/>
            <person name="Hibbett D.S."/>
            <person name="Martin F."/>
        </authorList>
    </citation>
    <scope>NUCLEOTIDE SEQUENCE [LARGE SCALE GENOMIC DNA]</scope>
    <source>
        <strain evidence="3">UH-Slu-Lm8-n1</strain>
    </source>
</reference>